<dbReference type="EMBL" id="MH015257">
    <property type="protein sequence ID" value="AXF42203.1"/>
    <property type="molecule type" value="Genomic_DNA"/>
</dbReference>
<name>A0A345AYM3_9CAUD</name>
<evidence type="ECO:0000313" key="1">
    <source>
        <dbReference type="EMBL" id="AXF42203.1"/>
    </source>
</evidence>
<reference evidence="1 2" key="1">
    <citation type="submission" date="2018-03" db="EMBL/GenBank/DDBJ databases">
        <title>Diverse roseophage infecting Ruegeria pomeroyi DSS-3.</title>
        <authorList>
            <person name="Zhan Y."/>
            <person name="Chen F."/>
            <person name="Wommack E."/>
            <person name="Nasko D."/>
        </authorList>
    </citation>
    <scope>NUCLEOTIDE SEQUENCE [LARGE SCALE GENOMIC DNA]</scope>
</reference>
<dbReference type="Proteomes" id="UP000255807">
    <property type="component" value="Segment"/>
</dbReference>
<protein>
    <submittedName>
        <fullName evidence="1">Uncharacterized protein</fullName>
    </submittedName>
</protein>
<organism evidence="1 2">
    <name type="scientific">Ruegeria phage vB_RpoP-V14</name>
    <dbReference type="NCBI Taxonomy" id="2218613"/>
    <lineage>
        <taxon>Viruses</taxon>
        <taxon>Duplodnaviria</taxon>
        <taxon>Heunggongvirae</taxon>
        <taxon>Uroviricota</taxon>
        <taxon>Caudoviricetes</taxon>
        <taxon>Schitoviridae</taxon>
        <taxon>Rhodovirinae</taxon>
        <taxon>Aorunvirus</taxon>
        <taxon>Aorunvirus V12</taxon>
    </lineage>
</organism>
<sequence length="65" mass="7537">MLDFLERLGLDFDGIDNGFSVKLHSIFVGGERPQSLCAFLVHKGYRTLVRIIGVKHCLRSYDRYY</sequence>
<proteinExistence type="predicted"/>
<evidence type="ECO:0000313" key="2">
    <source>
        <dbReference type="Proteomes" id="UP000255807"/>
    </source>
</evidence>
<gene>
    <name evidence="1" type="ORF">vBRpoPV14_85</name>
</gene>
<accession>A0A345AYM3</accession>